<dbReference type="Proteomes" id="UP001273166">
    <property type="component" value="Unassembled WGS sequence"/>
</dbReference>
<gene>
    <name evidence="2" type="ORF">B0T15DRAFT_507656</name>
</gene>
<feature type="region of interest" description="Disordered" evidence="1">
    <location>
        <begin position="832"/>
        <end position="963"/>
    </location>
</feature>
<dbReference type="RefSeq" id="XP_062726840.1">
    <property type="nucleotide sequence ID" value="XM_062867660.1"/>
</dbReference>
<sequence>MKPESISTSTVTAPTPSKRRRVADVIVISSDAEPDGCKVLEPRRGVAAAANDRDSEAASRRRRPLGLFAQLQEDGFRDLKRDICIELNSLHQPLEGRDGDTEKALRDALRQWVEQRKPLRDTNHLYYRLDNRYSRAYDPATNSYKPPAFVGRDRAVVDMLGELTGDVPLEIFIAVLEREDTIDSVRSFLARSLIDLQGRELASDIPVDDQNWAVLLVPRDSVVDFLMECADALAASSNCYPLKVPGIQGLVEYFSAQMAVAGNSDRMLPIFKEFCATLWQLGGAKGLSFLPRDVTEKLLKAVVHTQDWPFLGLAAGRLGPSPPFAFFIWVVQEVRSGRLGLVEIKKNLLAAALTSTTCSERILIACLLLPLRSLNATGEQLLRLLLLGLLDDLNLDGACSHAGYNFVDLVHTVLGPEEVAIKLAENNAACASFWLGALSRLLEPRVDHTSIAPPAGLVERLARTVTDALAVSKLFRRGAEILDLRLGRICECSSVSSNRSSSGAIDGLQLASLIPELLARGTHSVVAYLAFKIAGDAALISPRTSHLFGYPFWATHEKRGVPLPTARYRHLFAAILEAYLARCVGSAPSVKWDPKFRKVFCLCRICHLFNCFLKSSATAASFTSTIPADVSYIKRRLVPYGYKSHRCRFTMENGVMIVRKCEEADEQSRQIWEDRMAKANGELAKLKWRLALRTIVGDDYLAIFDFQPDQEFEQSSPVPVESLMMSGKETPRLDAAEAPFSTPPKSPSYVASKPSGGSHASSLERFKMSTINRAASHPAGLNGYTLFAAELQERRYDLRLPTFTTPELAQRWKELSDRSRQYYSVKAANLRPTAAPGASSPTIPNRYGGRLPSIPQSLPRRAPLQSQSTPFQRSANVVGGQLASSSASRRWPSTPSSRPTAAATVLPPSGSRTVLAPISSSRLNSAQPPRSHPKIKKEITSQATPSRGVRQTAPVVIDLTGDD</sequence>
<evidence type="ECO:0000313" key="3">
    <source>
        <dbReference type="Proteomes" id="UP001273166"/>
    </source>
</evidence>
<keyword evidence="3" id="KW-1185">Reference proteome</keyword>
<reference evidence="2" key="1">
    <citation type="journal article" date="2023" name="Mol. Phylogenet. Evol.">
        <title>Genome-scale phylogeny and comparative genomics of the fungal order Sordariales.</title>
        <authorList>
            <person name="Hensen N."/>
            <person name="Bonometti L."/>
            <person name="Westerberg I."/>
            <person name="Brannstrom I.O."/>
            <person name="Guillou S."/>
            <person name="Cros-Aarteil S."/>
            <person name="Calhoun S."/>
            <person name="Haridas S."/>
            <person name="Kuo A."/>
            <person name="Mondo S."/>
            <person name="Pangilinan J."/>
            <person name="Riley R."/>
            <person name="LaButti K."/>
            <person name="Andreopoulos B."/>
            <person name="Lipzen A."/>
            <person name="Chen C."/>
            <person name="Yan M."/>
            <person name="Daum C."/>
            <person name="Ng V."/>
            <person name="Clum A."/>
            <person name="Steindorff A."/>
            <person name="Ohm R.A."/>
            <person name="Martin F."/>
            <person name="Silar P."/>
            <person name="Natvig D.O."/>
            <person name="Lalanne C."/>
            <person name="Gautier V."/>
            <person name="Ament-Velasquez S.L."/>
            <person name="Kruys A."/>
            <person name="Hutchinson M.I."/>
            <person name="Powell A.J."/>
            <person name="Barry K."/>
            <person name="Miller A.N."/>
            <person name="Grigoriev I.V."/>
            <person name="Debuchy R."/>
            <person name="Gladieux P."/>
            <person name="Hiltunen Thoren M."/>
            <person name="Johannesson H."/>
        </authorList>
    </citation>
    <scope>NUCLEOTIDE SEQUENCE</scope>
    <source>
        <strain evidence="2">CBS 333.67</strain>
    </source>
</reference>
<dbReference type="AlphaFoldDB" id="A0AAJ0M6V5"/>
<comment type="caution">
    <text evidence="2">The sequence shown here is derived from an EMBL/GenBank/DDBJ whole genome shotgun (WGS) entry which is preliminary data.</text>
</comment>
<organism evidence="2 3">
    <name type="scientific">Chaetomium strumarium</name>
    <dbReference type="NCBI Taxonomy" id="1170767"/>
    <lineage>
        <taxon>Eukaryota</taxon>
        <taxon>Fungi</taxon>
        <taxon>Dikarya</taxon>
        <taxon>Ascomycota</taxon>
        <taxon>Pezizomycotina</taxon>
        <taxon>Sordariomycetes</taxon>
        <taxon>Sordariomycetidae</taxon>
        <taxon>Sordariales</taxon>
        <taxon>Chaetomiaceae</taxon>
        <taxon>Chaetomium</taxon>
    </lineage>
</organism>
<evidence type="ECO:0000313" key="2">
    <source>
        <dbReference type="EMBL" id="KAK3311060.1"/>
    </source>
</evidence>
<evidence type="ECO:0000256" key="1">
    <source>
        <dbReference type="SAM" id="MobiDB-lite"/>
    </source>
</evidence>
<feature type="compositionally biased region" description="Polar residues" evidence="1">
    <location>
        <begin position="864"/>
        <end position="875"/>
    </location>
</feature>
<feature type="region of interest" description="Disordered" evidence="1">
    <location>
        <begin position="735"/>
        <end position="761"/>
    </location>
</feature>
<protein>
    <submittedName>
        <fullName evidence="2">Uncharacterized protein</fullName>
    </submittedName>
</protein>
<accession>A0AAJ0M6V5</accession>
<dbReference type="GeneID" id="87886489"/>
<name>A0AAJ0M6V5_9PEZI</name>
<dbReference type="CDD" id="cd00084">
    <property type="entry name" value="HMG-box_SF"/>
    <property type="match status" value="1"/>
</dbReference>
<dbReference type="EMBL" id="JAUDZG010000001">
    <property type="protein sequence ID" value="KAK3311060.1"/>
    <property type="molecule type" value="Genomic_DNA"/>
</dbReference>
<proteinExistence type="predicted"/>
<reference evidence="2" key="2">
    <citation type="submission" date="2023-06" db="EMBL/GenBank/DDBJ databases">
        <authorList>
            <consortium name="Lawrence Berkeley National Laboratory"/>
            <person name="Mondo S.J."/>
            <person name="Hensen N."/>
            <person name="Bonometti L."/>
            <person name="Westerberg I."/>
            <person name="Brannstrom I.O."/>
            <person name="Guillou S."/>
            <person name="Cros-Aarteil S."/>
            <person name="Calhoun S."/>
            <person name="Haridas S."/>
            <person name="Kuo A."/>
            <person name="Pangilinan J."/>
            <person name="Riley R."/>
            <person name="Labutti K."/>
            <person name="Andreopoulos B."/>
            <person name="Lipzen A."/>
            <person name="Chen C."/>
            <person name="Yanf M."/>
            <person name="Daum C."/>
            <person name="Ng V."/>
            <person name="Clum A."/>
            <person name="Steindorff A."/>
            <person name="Ohm R."/>
            <person name="Martin F."/>
            <person name="Silar P."/>
            <person name="Natvig D."/>
            <person name="Lalanne C."/>
            <person name="Gautier V."/>
            <person name="Ament-Velasquez S.L."/>
            <person name="Kruys A."/>
            <person name="Hutchinson M.I."/>
            <person name="Powell A.J."/>
            <person name="Barry K."/>
            <person name="Miller A.N."/>
            <person name="Grigoriev I.V."/>
            <person name="Debuchy R."/>
            <person name="Gladieux P."/>
            <person name="Thoren M.H."/>
            <person name="Johannesson H."/>
        </authorList>
    </citation>
    <scope>NUCLEOTIDE SEQUENCE</scope>
    <source>
        <strain evidence="2">CBS 333.67</strain>
    </source>
</reference>
<feature type="compositionally biased region" description="Low complexity" evidence="1">
    <location>
        <begin position="883"/>
        <end position="904"/>
    </location>
</feature>
<feature type="compositionally biased region" description="Polar residues" evidence="1">
    <location>
        <begin position="918"/>
        <end position="928"/>
    </location>
</feature>